<keyword evidence="8" id="KW-1185">Reference proteome</keyword>
<evidence type="ECO:0000256" key="4">
    <source>
        <dbReference type="SAM" id="MobiDB-lite"/>
    </source>
</evidence>
<dbReference type="SMART" id="SM00280">
    <property type="entry name" value="KAZAL"/>
    <property type="match status" value="4"/>
</dbReference>
<evidence type="ECO:0000256" key="5">
    <source>
        <dbReference type="SAM" id="SignalP"/>
    </source>
</evidence>
<dbReference type="Gene3D" id="3.30.60.30">
    <property type="match status" value="5"/>
</dbReference>
<dbReference type="GO" id="GO:0005576">
    <property type="term" value="C:extracellular region"/>
    <property type="evidence" value="ECO:0007669"/>
    <property type="project" value="UniProtKB-SubCell"/>
</dbReference>
<dbReference type="InterPro" id="IPR050159">
    <property type="entry name" value="Kazal-type_SerProtInhib"/>
</dbReference>
<evidence type="ECO:0000313" key="8">
    <source>
        <dbReference type="Proteomes" id="UP001178461"/>
    </source>
</evidence>
<dbReference type="InterPro" id="IPR002350">
    <property type="entry name" value="Kazal_dom"/>
</dbReference>
<feature type="domain" description="Kazal-like" evidence="6">
    <location>
        <begin position="419"/>
        <end position="480"/>
    </location>
</feature>
<evidence type="ECO:0000256" key="2">
    <source>
        <dbReference type="ARBA" id="ARBA00022525"/>
    </source>
</evidence>
<evidence type="ECO:0000256" key="3">
    <source>
        <dbReference type="ARBA" id="ARBA00023157"/>
    </source>
</evidence>
<feature type="chain" id="PRO_5041367552" evidence="5">
    <location>
        <begin position="22"/>
        <end position="575"/>
    </location>
</feature>
<gene>
    <name evidence="7" type="ORF">PODLI_1B008260</name>
</gene>
<evidence type="ECO:0000313" key="7">
    <source>
        <dbReference type="EMBL" id="CAI5766868.1"/>
    </source>
</evidence>
<dbReference type="PANTHER" id="PTHR47499">
    <property type="entry name" value="SERINE PROTEASE INHIBITOR KAZAL-TYPE 7 SPINK7"/>
    <property type="match status" value="1"/>
</dbReference>
<keyword evidence="5" id="KW-0732">Signal</keyword>
<feature type="compositionally biased region" description="Basic and acidic residues" evidence="4">
    <location>
        <begin position="207"/>
        <end position="217"/>
    </location>
</feature>
<evidence type="ECO:0000259" key="6">
    <source>
        <dbReference type="PROSITE" id="PS51465"/>
    </source>
</evidence>
<comment type="subcellular location">
    <subcellularLocation>
        <location evidence="1">Secreted</location>
    </subcellularLocation>
</comment>
<feature type="compositionally biased region" description="Polar residues" evidence="4">
    <location>
        <begin position="194"/>
        <end position="206"/>
    </location>
</feature>
<name>A0AA35NZM1_9SAUR</name>
<keyword evidence="2" id="KW-0964">Secreted</keyword>
<dbReference type="Pfam" id="PF00050">
    <property type="entry name" value="Kazal_1"/>
    <property type="match status" value="4"/>
</dbReference>
<dbReference type="PANTHER" id="PTHR47499:SF1">
    <property type="entry name" value="SERINE PROTEASE INHIBITOR KAZAL-TYPE 7"/>
    <property type="match status" value="1"/>
</dbReference>
<keyword evidence="3" id="KW-1015">Disulfide bond</keyword>
<feature type="region of interest" description="Disordered" evidence="4">
    <location>
        <begin position="194"/>
        <end position="217"/>
    </location>
</feature>
<organism evidence="7 8">
    <name type="scientific">Podarcis lilfordi</name>
    <name type="common">Lilford's wall lizard</name>
    <dbReference type="NCBI Taxonomy" id="74358"/>
    <lineage>
        <taxon>Eukaryota</taxon>
        <taxon>Metazoa</taxon>
        <taxon>Chordata</taxon>
        <taxon>Craniata</taxon>
        <taxon>Vertebrata</taxon>
        <taxon>Euteleostomi</taxon>
        <taxon>Lepidosauria</taxon>
        <taxon>Squamata</taxon>
        <taxon>Bifurcata</taxon>
        <taxon>Unidentata</taxon>
        <taxon>Episquamata</taxon>
        <taxon>Laterata</taxon>
        <taxon>Lacertibaenia</taxon>
        <taxon>Lacertidae</taxon>
        <taxon>Podarcis</taxon>
    </lineage>
</organism>
<dbReference type="EMBL" id="OX395127">
    <property type="protein sequence ID" value="CAI5766868.1"/>
    <property type="molecule type" value="Genomic_DNA"/>
</dbReference>
<feature type="signal peptide" evidence="5">
    <location>
        <begin position="1"/>
        <end position="21"/>
    </location>
</feature>
<evidence type="ECO:0000256" key="1">
    <source>
        <dbReference type="ARBA" id="ARBA00004613"/>
    </source>
</evidence>
<dbReference type="AlphaFoldDB" id="A0AA35NZM1"/>
<feature type="domain" description="Kazal-like" evidence="6">
    <location>
        <begin position="356"/>
        <end position="418"/>
    </location>
</feature>
<proteinExistence type="predicted"/>
<reference evidence="7" key="1">
    <citation type="submission" date="2022-12" db="EMBL/GenBank/DDBJ databases">
        <authorList>
            <person name="Alioto T."/>
            <person name="Alioto T."/>
            <person name="Gomez Garrido J."/>
        </authorList>
    </citation>
    <scope>NUCLEOTIDE SEQUENCE</scope>
</reference>
<dbReference type="PROSITE" id="PS51465">
    <property type="entry name" value="KAZAL_2"/>
    <property type="match status" value="2"/>
</dbReference>
<dbReference type="InterPro" id="IPR036058">
    <property type="entry name" value="Kazal_dom_sf"/>
</dbReference>
<dbReference type="SUPFAM" id="SSF100895">
    <property type="entry name" value="Kazal-type serine protease inhibitors"/>
    <property type="match status" value="5"/>
</dbReference>
<sequence length="575" mass="63965">MKVAGVFVALALFSHFEGVASQMRYQEGMCREFQPFLEDGNLYCNRDIDPVFGPDGRRHMNKCVMCREVLRRRAIAGWPKNPSSAKAQNCTKIWYGLKEGLIAQTEIVNSPGRVLGCLPCLEHSKHVGKAANLEQRKRRTQSGNMDDDCSEYWPYFRDGSFSCTRENNPVRDASGKQHSNKCIMCLQKFKNGGTMNSVGKDQPQNGKNERNDGCDEYRSEMGPNGELTCTRENAPVRDATGYTYNNKCIMCSEKFKKEVREGRIVGGGKGGGGGGAVDTYGNRIVQGNFNPGNSNEKNCKPYGKNDVNNPCPAEYQIASGDYRSYTNCGGTGQSSYYNENCRKGPFRNRQKKIAVGDKKLDCDQILAAIKKEGTSCNALWSPVCGTDEKTYSNKCFLCSAIVKAEDTLALKNEGECQAGHIKADCNQYPQTRGKVLCKRRSQEVCGTDGETYGSECMLCDRILKTKSEIGCQKALGRKRDKEQVMEELAFRIKETAAFPSVAKPAFILYSRSYPISIVHGQQLCTTLHGDRVTDLDDPVIRRTLPFASLLSFILPTSMDAPEHFLTSTNLNEFLQ</sequence>
<accession>A0AA35NZM1</accession>
<protein>
    <submittedName>
        <fullName evidence="7">Serine protease inhibitor Kazal-type 5-like isoform X2</fullName>
    </submittedName>
</protein>
<dbReference type="PROSITE" id="PS00282">
    <property type="entry name" value="KAZAL_1"/>
    <property type="match status" value="1"/>
</dbReference>
<dbReference type="Proteomes" id="UP001178461">
    <property type="component" value="Chromosome 2"/>
</dbReference>